<reference evidence="1" key="1">
    <citation type="submission" date="2022-04" db="EMBL/GenBank/DDBJ databases">
        <title>Chromosome-scale genome assembly of Holotrichia oblita Faldermann.</title>
        <authorList>
            <person name="Rongchong L."/>
        </authorList>
    </citation>
    <scope>NUCLEOTIDE SEQUENCE</scope>
    <source>
        <strain evidence="1">81SQS9</strain>
    </source>
</reference>
<proteinExistence type="predicted"/>
<dbReference type="EMBL" id="CM043017">
    <property type="protein sequence ID" value="KAI4465335.1"/>
    <property type="molecule type" value="Genomic_DNA"/>
</dbReference>
<comment type="caution">
    <text evidence="1">The sequence shown here is derived from an EMBL/GenBank/DDBJ whole genome shotgun (WGS) entry which is preliminary data.</text>
</comment>
<gene>
    <name evidence="1" type="ORF">MML48_3g00008359</name>
</gene>
<accession>A0ACB9TEW5</accession>
<dbReference type="Proteomes" id="UP001056778">
    <property type="component" value="Chromosome 3"/>
</dbReference>
<keyword evidence="2" id="KW-1185">Reference proteome</keyword>
<evidence type="ECO:0000313" key="1">
    <source>
        <dbReference type="EMBL" id="KAI4465335.1"/>
    </source>
</evidence>
<name>A0ACB9TEW5_HOLOL</name>
<protein>
    <submittedName>
        <fullName evidence="1">Cdk5 and abl1 enzyme substrate 1</fullName>
    </submittedName>
</protein>
<organism evidence="1 2">
    <name type="scientific">Holotrichia oblita</name>
    <name type="common">Chafer beetle</name>
    <dbReference type="NCBI Taxonomy" id="644536"/>
    <lineage>
        <taxon>Eukaryota</taxon>
        <taxon>Metazoa</taxon>
        <taxon>Ecdysozoa</taxon>
        <taxon>Arthropoda</taxon>
        <taxon>Hexapoda</taxon>
        <taxon>Insecta</taxon>
        <taxon>Pterygota</taxon>
        <taxon>Neoptera</taxon>
        <taxon>Endopterygota</taxon>
        <taxon>Coleoptera</taxon>
        <taxon>Polyphaga</taxon>
        <taxon>Scarabaeiformia</taxon>
        <taxon>Scarabaeidae</taxon>
        <taxon>Melolonthinae</taxon>
        <taxon>Holotrichia</taxon>
    </lineage>
</organism>
<sequence length="528" mass="60025">MANSLKRDNSRRRIAAITFLSNISLDGSYRDTRLSLLPRNGAIIKNDPNYSKTDNILREESDDEFSDSEPVRIPNPKKRFHKAKPHYVDVNSLSSDSESIITPVKGNVEDAKHPIQKENGGSKLPENNSHEKKGSTFRKKLIHQTSVTSDIDRHLHGSSTESLGPSSVPRTKTSPIPAAIPETNTNEVKFVKPKDYKFNNERLVMVASKYSPFFICSIIPYTRKIRQSRPEARREINRKRNTSGPRPLSAVGDVLDPFDSFGLERSQDGQETSYGHLLVPSKIFARADFRDRKCVSTDEVLENSYSRYNGRPRHLIARCFSYDQGAQKATAHVVATSPPSDSKDDTSYTSLVYHPDLLDDPELIAGKHRTLLTFTSYMTSVIDYVRPSDLKKEINDKFKEKFPHIQLTLSKLRSLKKEMRKISKMENGLDLLTVAQSYVYFEKLILRGLINKQNRKMCAAASLLLSAKLNDVKGDMLKTLIEKIEGNFRINRKELLSAEFAVLVALEFALHTPTWEVYPHYNRLLHES</sequence>
<evidence type="ECO:0000313" key="2">
    <source>
        <dbReference type="Proteomes" id="UP001056778"/>
    </source>
</evidence>